<keyword evidence="1" id="KW-0489">Methyltransferase</keyword>
<dbReference type="GO" id="GO:0008168">
    <property type="term" value="F:methyltransferase activity"/>
    <property type="evidence" value="ECO:0007669"/>
    <property type="project" value="UniProtKB-KW"/>
</dbReference>
<reference evidence="1" key="1">
    <citation type="submission" date="2015-12" db="EMBL/GenBank/DDBJ databases">
        <title>Update maize B73 reference genome by single molecule sequencing technologies.</title>
        <authorList>
            <consortium name="Maize Genome Sequencing Project"/>
            <person name="Ware D."/>
        </authorList>
    </citation>
    <scope>NUCLEOTIDE SEQUENCE [LARGE SCALE GENOMIC DNA]</scope>
    <source>
        <tissue evidence="1">Seedling</tissue>
    </source>
</reference>
<dbReference type="ExpressionAtlas" id="A0A1D6E640">
    <property type="expression patterns" value="baseline and differential"/>
</dbReference>
<protein>
    <submittedName>
        <fullName evidence="1">S-adenosyl-L-methionine-dependent methyltransferase superfamily protein</fullName>
    </submittedName>
</protein>
<dbReference type="EMBL" id="CM007648">
    <property type="protein sequence ID" value="ONM15931.1"/>
    <property type="molecule type" value="Genomic_DNA"/>
</dbReference>
<dbReference type="GO" id="GO:0032259">
    <property type="term" value="P:methylation"/>
    <property type="evidence" value="ECO:0007669"/>
    <property type="project" value="UniProtKB-KW"/>
</dbReference>
<name>A0A1D6E640_MAIZE</name>
<sequence>MLRAAASRCARGAVRRLSSSAVMEASPVAVGSRWQSLLDEGDWSYHREWWGEEDGPGEGVQTVFRRHSECGNGVVSVSAYPASLPASEHWPAMERWLQESNSRLYPESASSDQFKVLGYQWRVMRFNDHTRQSTAKVMTCYRTSGQRSLFLMQQPHVLAVPCEFTCTIFSFIMMMACSFFLVNFIYSFRGCLDHFILEELKST</sequence>
<proteinExistence type="predicted"/>
<organism evidence="1">
    <name type="scientific">Zea mays</name>
    <name type="common">Maize</name>
    <dbReference type="NCBI Taxonomy" id="4577"/>
    <lineage>
        <taxon>Eukaryota</taxon>
        <taxon>Viridiplantae</taxon>
        <taxon>Streptophyta</taxon>
        <taxon>Embryophyta</taxon>
        <taxon>Tracheophyta</taxon>
        <taxon>Spermatophyta</taxon>
        <taxon>Magnoliopsida</taxon>
        <taxon>Liliopsida</taxon>
        <taxon>Poales</taxon>
        <taxon>Poaceae</taxon>
        <taxon>PACMAD clade</taxon>
        <taxon>Panicoideae</taxon>
        <taxon>Andropogonodae</taxon>
        <taxon>Andropogoneae</taxon>
        <taxon>Tripsacinae</taxon>
        <taxon>Zea</taxon>
    </lineage>
</organism>
<accession>A0A1D6E640</accession>
<dbReference type="AlphaFoldDB" id="A0A1D6E640"/>
<evidence type="ECO:0000313" key="1">
    <source>
        <dbReference type="EMBL" id="ONM15931.1"/>
    </source>
</evidence>
<keyword evidence="1" id="KW-0808">Transferase</keyword>
<gene>
    <name evidence="1" type="ORF">ZEAMMB73_Zm00001d003034</name>
</gene>